<dbReference type="CDD" id="cd05379">
    <property type="entry name" value="CAP_bacterial"/>
    <property type="match status" value="1"/>
</dbReference>
<dbReference type="InterPro" id="IPR014044">
    <property type="entry name" value="CAP_dom"/>
</dbReference>
<accession>A0AAU1IAC8</accession>
<dbReference type="AlphaFoldDB" id="A0AAU1IAC8"/>
<feature type="compositionally biased region" description="Low complexity" evidence="1">
    <location>
        <begin position="51"/>
        <end position="64"/>
    </location>
</feature>
<protein>
    <submittedName>
        <fullName evidence="3">CAP domain-containing protein</fullName>
    </submittedName>
</protein>
<name>A0AAU1IAC8_9ACTN</name>
<dbReference type="Pfam" id="PF00188">
    <property type="entry name" value="CAP"/>
    <property type="match status" value="1"/>
</dbReference>
<evidence type="ECO:0000259" key="2">
    <source>
        <dbReference type="Pfam" id="PF00188"/>
    </source>
</evidence>
<dbReference type="Gene3D" id="3.40.33.10">
    <property type="entry name" value="CAP"/>
    <property type="match status" value="1"/>
</dbReference>
<reference evidence="3" key="1">
    <citation type="submission" date="2022-10" db="EMBL/GenBank/DDBJ databases">
        <title>The complete genomes of actinobacterial strains from the NBC collection.</title>
        <authorList>
            <person name="Joergensen T.S."/>
            <person name="Alvarez Arevalo M."/>
            <person name="Sterndorff E.B."/>
            <person name="Faurdal D."/>
            <person name="Vuksanovic O."/>
            <person name="Mourched A.-S."/>
            <person name="Charusanti P."/>
            <person name="Shaw S."/>
            <person name="Blin K."/>
            <person name="Weber T."/>
        </authorList>
    </citation>
    <scope>NUCLEOTIDE SEQUENCE</scope>
    <source>
        <strain evidence="3">NBC 00180</strain>
    </source>
</reference>
<dbReference type="SUPFAM" id="SSF55797">
    <property type="entry name" value="PR-1-like"/>
    <property type="match status" value="1"/>
</dbReference>
<evidence type="ECO:0000313" key="3">
    <source>
        <dbReference type="EMBL" id="WTP91441.1"/>
    </source>
</evidence>
<feature type="compositionally biased region" description="Polar residues" evidence="1">
    <location>
        <begin position="1"/>
        <end position="14"/>
    </location>
</feature>
<feature type="domain" description="SCP" evidence="2">
    <location>
        <begin position="75"/>
        <end position="185"/>
    </location>
</feature>
<dbReference type="PANTHER" id="PTHR31157:SF1">
    <property type="entry name" value="SCP DOMAIN-CONTAINING PROTEIN"/>
    <property type="match status" value="1"/>
</dbReference>
<dbReference type="PANTHER" id="PTHR31157">
    <property type="entry name" value="SCP DOMAIN-CONTAINING PROTEIN"/>
    <property type="match status" value="1"/>
</dbReference>
<evidence type="ECO:0000256" key="1">
    <source>
        <dbReference type="SAM" id="MobiDB-lite"/>
    </source>
</evidence>
<dbReference type="InterPro" id="IPR035940">
    <property type="entry name" value="CAP_sf"/>
</dbReference>
<organism evidence="3">
    <name type="scientific">Streptomyces sp. NBC_00180</name>
    <dbReference type="NCBI Taxonomy" id="2903632"/>
    <lineage>
        <taxon>Bacteria</taxon>
        <taxon>Bacillati</taxon>
        <taxon>Actinomycetota</taxon>
        <taxon>Actinomycetes</taxon>
        <taxon>Kitasatosporales</taxon>
        <taxon>Streptomycetaceae</taxon>
        <taxon>Streptomyces</taxon>
    </lineage>
</organism>
<sequence length="196" mass="20270">MTQLLSRSTHTPSSPRGPVTPTPSTTLPEGLRTGPPAVTLPTAAGTTPAVPSAGTPTPHSTTPGPTDPALQVITLLNAERTKGKCRPITYNSTLAKAAQVHSADMALRGYFDHVGPDGIGPGERLTAAGYRWSAYGENIARGQANPPAVVKAWVTNPHNRANIANCSFTQAGVGMYSAPGGPWWTLILASTGARAQ</sequence>
<gene>
    <name evidence="3" type="ORF">OG477_41895</name>
</gene>
<dbReference type="EMBL" id="CP108140">
    <property type="protein sequence ID" value="WTP91441.1"/>
    <property type="molecule type" value="Genomic_DNA"/>
</dbReference>
<proteinExistence type="predicted"/>
<feature type="region of interest" description="Disordered" evidence="1">
    <location>
        <begin position="1"/>
        <end position="68"/>
    </location>
</feature>